<name>A0A7J6VNR2_THATH</name>
<organism evidence="1 2">
    <name type="scientific">Thalictrum thalictroides</name>
    <name type="common">Rue-anemone</name>
    <name type="synonym">Anemone thalictroides</name>
    <dbReference type="NCBI Taxonomy" id="46969"/>
    <lineage>
        <taxon>Eukaryota</taxon>
        <taxon>Viridiplantae</taxon>
        <taxon>Streptophyta</taxon>
        <taxon>Embryophyta</taxon>
        <taxon>Tracheophyta</taxon>
        <taxon>Spermatophyta</taxon>
        <taxon>Magnoliopsida</taxon>
        <taxon>Ranunculales</taxon>
        <taxon>Ranunculaceae</taxon>
        <taxon>Thalictroideae</taxon>
        <taxon>Thalictrum</taxon>
    </lineage>
</organism>
<evidence type="ECO:0000313" key="1">
    <source>
        <dbReference type="EMBL" id="KAF5186387.1"/>
    </source>
</evidence>
<keyword evidence="2" id="KW-1185">Reference proteome</keyword>
<comment type="caution">
    <text evidence="1">The sequence shown here is derived from an EMBL/GenBank/DDBJ whole genome shotgun (WGS) entry which is preliminary data.</text>
</comment>
<dbReference type="InterPro" id="IPR029026">
    <property type="entry name" value="tRNA_m1G_MTases_N"/>
</dbReference>
<dbReference type="EMBL" id="JABWDY010029377">
    <property type="protein sequence ID" value="KAF5186387.1"/>
    <property type="molecule type" value="Genomic_DNA"/>
</dbReference>
<dbReference type="Proteomes" id="UP000554482">
    <property type="component" value="Unassembled WGS sequence"/>
</dbReference>
<protein>
    <submittedName>
        <fullName evidence="1">Uncharacterized protein</fullName>
    </submittedName>
</protein>
<dbReference type="Gene3D" id="3.40.1280.10">
    <property type="match status" value="1"/>
</dbReference>
<sequence length="72" mass="7166">CKSGGGCGVSFGDYIANVGKDIPIAVVVGNLTSGGVANYLLDATVNVSQYKLTTAACVGDVVLGLGKKFSVI</sequence>
<gene>
    <name evidence="1" type="ORF">FRX31_024026</name>
</gene>
<feature type="non-terminal residue" evidence="1">
    <location>
        <position position="1"/>
    </location>
</feature>
<evidence type="ECO:0000313" key="2">
    <source>
        <dbReference type="Proteomes" id="UP000554482"/>
    </source>
</evidence>
<proteinExistence type="predicted"/>
<dbReference type="AlphaFoldDB" id="A0A7J6VNR2"/>
<accession>A0A7J6VNR2</accession>
<reference evidence="1 2" key="1">
    <citation type="submission" date="2020-06" db="EMBL/GenBank/DDBJ databases">
        <title>Transcriptomic and genomic resources for Thalictrum thalictroides and T. hernandezii: Facilitating candidate gene discovery in an emerging model plant lineage.</title>
        <authorList>
            <person name="Arias T."/>
            <person name="Riano-Pachon D.M."/>
            <person name="Di Stilio V.S."/>
        </authorList>
    </citation>
    <scope>NUCLEOTIDE SEQUENCE [LARGE SCALE GENOMIC DNA]</scope>
    <source>
        <strain evidence="2">cv. WT478/WT964</strain>
        <tissue evidence="1">Leaves</tissue>
    </source>
</reference>